<keyword evidence="4" id="KW-1185">Reference proteome</keyword>
<evidence type="ECO:0000259" key="2">
    <source>
        <dbReference type="Pfam" id="PF07110"/>
    </source>
</evidence>
<gene>
    <name evidence="3" type="ORF">P153DRAFT_278435</name>
</gene>
<dbReference type="AlphaFoldDB" id="A0A6A6AVE7"/>
<sequence length="130" mass="15026">MSSEQLIRVTVLANRNPKLSESEFNHHWAHKHGPLITSWLQRHGVVKYVQYHTTSAHKALLSQPTLSYDGMADFWVRRYEDFEEAYRDPFYLDVVKKDEEYLFDVESLVVTAGVEVCVIEQGKAVQALGE</sequence>
<dbReference type="SUPFAM" id="SSF54909">
    <property type="entry name" value="Dimeric alpha+beta barrel"/>
    <property type="match status" value="1"/>
</dbReference>
<comment type="similarity">
    <text evidence="1">Belongs to the tpcK family.</text>
</comment>
<evidence type="ECO:0000313" key="4">
    <source>
        <dbReference type="Proteomes" id="UP000799771"/>
    </source>
</evidence>
<dbReference type="NCBIfam" id="TIGR02118">
    <property type="entry name" value="EthD family reductase"/>
    <property type="match status" value="1"/>
</dbReference>
<proteinExistence type="inferred from homology"/>
<protein>
    <recommendedName>
        <fullName evidence="2">EthD domain-containing protein</fullName>
    </recommendedName>
</protein>
<evidence type="ECO:0000256" key="1">
    <source>
        <dbReference type="ARBA" id="ARBA00005986"/>
    </source>
</evidence>
<dbReference type="InterPro" id="IPR011008">
    <property type="entry name" value="Dimeric_a/b-barrel"/>
</dbReference>
<dbReference type="InterPro" id="IPR009799">
    <property type="entry name" value="EthD_dom"/>
</dbReference>
<dbReference type="Proteomes" id="UP000799771">
    <property type="component" value="Unassembled WGS sequence"/>
</dbReference>
<dbReference type="GO" id="GO:0016491">
    <property type="term" value="F:oxidoreductase activity"/>
    <property type="evidence" value="ECO:0007669"/>
    <property type="project" value="InterPro"/>
</dbReference>
<dbReference type="OrthoDB" id="3183782at2759"/>
<dbReference type="EMBL" id="ML977497">
    <property type="protein sequence ID" value="KAF2134935.1"/>
    <property type="molecule type" value="Genomic_DNA"/>
</dbReference>
<dbReference type="RefSeq" id="XP_033529322.1">
    <property type="nucleotide sequence ID" value="XM_033662953.1"/>
</dbReference>
<feature type="domain" description="EthD" evidence="2">
    <location>
        <begin position="17"/>
        <end position="104"/>
    </location>
</feature>
<evidence type="ECO:0000313" key="3">
    <source>
        <dbReference type="EMBL" id="KAF2134935.1"/>
    </source>
</evidence>
<reference evidence="3" key="1">
    <citation type="journal article" date="2020" name="Stud. Mycol.">
        <title>101 Dothideomycetes genomes: a test case for predicting lifestyles and emergence of pathogens.</title>
        <authorList>
            <person name="Haridas S."/>
            <person name="Albert R."/>
            <person name="Binder M."/>
            <person name="Bloem J."/>
            <person name="Labutti K."/>
            <person name="Salamov A."/>
            <person name="Andreopoulos B."/>
            <person name="Baker S."/>
            <person name="Barry K."/>
            <person name="Bills G."/>
            <person name="Bluhm B."/>
            <person name="Cannon C."/>
            <person name="Castanera R."/>
            <person name="Culley D."/>
            <person name="Daum C."/>
            <person name="Ezra D."/>
            <person name="Gonzalez J."/>
            <person name="Henrissat B."/>
            <person name="Kuo A."/>
            <person name="Liang C."/>
            <person name="Lipzen A."/>
            <person name="Lutzoni F."/>
            <person name="Magnuson J."/>
            <person name="Mondo S."/>
            <person name="Nolan M."/>
            <person name="Ohm R."/>
            <person name="Pangilinan J."/>
            <person name="Park H.-J."/>
            <person name="Ramirez L."/>
            <person name="Alfaro M."/>
            <person name="Sun H."/>
            <person name="Tritt A."/>
            <person name="Yoshinaga Y."/>
            <person name="Zwiers L.-H."/>
            <person name="Turgeon B."/>
            <person name="Goodwin S."/>
            <person name="Spatafora J."/>
            <person name="Crous P."/>
            <person name="Grigoriev I."/>
        </authorList>
    </citation>
    <scope>NUCLEOTIDE SEQUENCE</scope>
    <source>
        <strain evidence="3">CBS 119687</strain>
    </source>
</reference>
<accession>A0A6A6AVE7</accession>
<dbReference type="Gene3D" id="3.30.70.100">
    <property type="match status" value="1"/>
</dbReference>
<name>A0A6A6AVE7_9PLEO</name>
<organism evidence="3 4">
    <name type="scientific">Dothidotthia symphoricarpi CBS 119687</name>
    <dbReference type="NCBI Taxonomy" id="1392245"/>
    <lineage>
        <taxon>Eukaryota</taxon>
        <taxon>Fungi</taxon>
        <taxon>Dikarya</taxon>
        <taxon>Ascomycota</taxon>
        <taxon>Pezizomycotina</taxon>
        <taxon>Dothideomycetes</taxon>
        <taxon>Pleosporomycetidae</taxon>
        <taxon>Pleosporales</taxon>
        <taxon>Dothidotthiaceae</taxon>
        <taxon>Dothidotthia</taxon>
    </lineage>
</organism>
<dbReference type="Pfam" id="PF07110">
    <property type="entry name" value="EthD"/>
    <property type="match status" value="1"/>
</dbReference>
<dbReference type="GeneID" id="54403385"/>